<comment type="similarity">
    <text evidence="4">Belongs to the Maf family. YhdE subfamily.</text>
</comment>
<evidence type="ECO:0000256" key="4">
    <source>
        <dbReference type="HAMAP-Rule" id="MF_00528"/>
    </source>
</evidence>
<gene>
    <name evidence="5" type="ORF">CNF02_10680</name>
</gene>
<evidence type="ECO:0000256" key="2">
    <source>
        <dbReference type="ARBA" id="ARBA00022801"/>
    </source>
</evidence>
<evidence type="ECO:0000256" key="1">
    <source>
        <dbReference type="ARBA" id="ARBA00001968"/>
    </source>
</evidence>
<comment type="catalytic activity">
    <reaction evidence="4">
        <text>UTP + H2O = UMP + diphosphate + H(+)</text>
        <dbReference type="Rhea" id="RHEA:29395"/>
        <dbReference type="ChEBI" id="CHEBI:15377"/>
        <dbReference type="ChEBI" id="CHEBI:15378"/>
        <dbReference type="ChEBI" id="CHEBI:33019"/>
        <dbReference type="ChEBI" id="CHEBI:46398"/>
        <dbReference type="ChEBI" id="CHEBI:57865"/>
        <dbReference type="EC" id="3.6.1.9"/>
    </reaction>
</comment>
<dbReference type="PANTHER" id="PTHR43213">
    <property type="entry name" value="BIFUNCTIONAL DTTP/UTP PYROPHOSPHATASE/METHYLTRANSFERASE PROTEIN-RELATED"/>
    <property type="match status" value="1"/>
</dbReference>
<reference evidence="5 6" key="1">
    <citation type="submission" date="2017-08" db="EMBL/GenBank/DDBJ databases">
        <title>Fine stratification of microbial communities through a metagenomic profile of the photic zone.</title>
        <authorList>
            <person name="Haro-Moreno J.M."/>
            <person name="Lopez-Perez M."/>
            <person name="De La Torre J."/>
            <person name="Picazo A."/>
            <person name="Camacho A."/>
            <person name="Rodriguez-Valera F."/>
        </authorList>
    </citation>
    <scope>NUCLEOTIDE SEQUENCE [LARGE SCALE GENOMIC DNA]</scope>
    <source>
        <strain evidence="5">MED-G28</strain>
    </source>
</reference>
<protein>
    <recommendedName>
        <fullName evidence="4">dTTP/UTP pyrophosphatase</fullName>
        <shortName evidence="4">dTTPase/UTPase</shortName>
        <ecNumber evidence="4">3.6.1.9</ecNumber>
    </recommendedName>
    <alternativeName>
        <fullName evidence="4">Nucleoside triphosphate pyrophosphatase</fullName>
    </alternativeName>
    <alternativeName>
        <fullName evidence="4">Nucleotide pyrophosphatase</fullName>
        <shortName evidence="4">Nucleotide PPase</shortName>
    </alternativeName>
</protein>
<dbReference type="Gene3D" id="3.90.950.10">
    <property type="match status" value="1"/>
</dbReference>
<accession>A0A2A5W8U1</accession>
<dbReference type="CDD" id="cd00555">
    <property type="entry name" value="Maf"/>
    <property type="match status" value="1"/>
</dbReference>
<name>A0A2A5W8U1_9GAMM</name>
<sequence length="202" mass="22199">MTSASLILASDSPRRHQLLKQIGVNFTVSRQDIDEQILDQESPEEFVSRMADEKAKAALQSNMGKNVIIIAADTIVVCGDLVLGKPKDKSDALRMLRQLSNRTHRVLSAVTVATTINQESVMSDTLVHFREISDIEAEEYWETGEPEGKAGAYGIQGFGAVFVRLINGSYSGVMGLPLYETAKLLSEFGILTWRPVKGLPCE</sequence>
<evidence type="ECO:0000313" key="6">
    <source>
        <dbReference type="Proteomes" id="UP000219329"/>
    </source>
</evidence>
<dbReference type="EMBL" id="NTJZ01000012">
    <property type="protein sequence ID" value="PDH32935.1"/>
    <property type="molecule type" value="Genomic_DNA"/>
</dbReference>
<dbReference type="PIRSF" id="PIRSF006305">
    <property type="entry name" value="Maf"/>
    <property type="match status" value="1"/>
</dbReference>
<comment type="subcellular location">
    <subcellularLocation>
        <location evidence="4">Cytoplasm</location>
    </subcellularLocation>
</comment>
<feature type="site" description="Important for substrate specificity" evidence="4">
    <location>
        <position position="14"/>
    </location>
</feature>
<feature type="site" description="Important for substrate specificity" evidence="4">
    <location>
        <position position="74"/>
    </location>
</feature>
<dbReference type="GO" id="GO:0009117">
    <property type="term" value="P:nucleotide metabolic process"/>
    <property type="evidence" value="ECO:0007669"/>
    <property type="project" value="UniProtKB-KW"/>
</dbReference>
<dbReference type="NCBIfam" id="TIGR00172">
    <property type="entry name" value="maf"/>
    <property type="match status" value="1"/>
</dbReference>
<dbReference type="HAMAP" id="MF_00528">
    <property type="entry name" value="Maf"/>
    <property type="match status" value="1"/>
</dbReference>
<dbReference type="Proteomes" id="UP000219329">
    <property type="component" value="Unassembled WGS sequence"/>
</dbReference>
<dbReference type="InterPro" id="IPR029001">
    <property type="entry name" value="ITPase-like_fam"/>
</dbReference>
<dbReference type="GO" id="GO:0036218">
    <property type="term" value="F:dTTP diphosphatase activity"/>
    <property type="evidence" value="ECO:0007669"/>
    <property type="project" value="RHEA"/>
</dbReference>
<dbReference type="InterPro" id="IPR003697">
    <property type="entry name" value="Maf-like"/>
</dbReference>
<organism evidence="5 6">
    <name type="scientific">OM182 bacterium MED-G28</name>
    <dbReference type="NCBI Taxonomy" id="1986256"/>
    <lineage>
        <taxon>Bacteria</taxon>
        <taxon>Pseudomonadati</taxon>
        <taxon>Pseudomonadota</taxon>
        <taxon>Gammaproteobacteria</taxon>
        <taxon>OMG group</taxon>
        <taxon>OM182 clade</taxon>
    </lineage>
</organism>
<feature type="active site" description="Proton acceptor" evidence="4">
    <location>
        <position position="73"/>
    </location>
</feature>
<dbReference type="Pfam" id="PF02545">
    <property type="entry name" value="Maf"/>
    <property type="match status" value="1"/>
</dbReference>
<dbReference type="PANTHER" id="PTHR43213:SF5">
    <property type="entry name" value="BIFUNCTIONAL DTTP_UTP PYROPHOSPHATASE_METHYLTRANSFERASE PROTEIN-RELATED"/>
    <property type="match status" value="1"/>
</dbReference>
<keyword evidence="4" id="KW-0963">Cytoplasm</keyword>
<evidence type="ECO:0000313" key="5">
    <source>
        <dbReference type="EMBL" id="PDH32935.1"/>
    </source>
</evidence>
<comment type="catalytic activity">
    <reaction evidence="4">
        <text>dTTP + H2O = dTMP + diphosphate + H(+)</text>
        <dbReference type="Rhea" id="RHEA:28534"/>
        <dbReference type="ChEBI" id="CHEBI:15377"/>
        <dbReference type="ChEBI" id="CHEBI:15378"/>
        <dbReference type="ChEBI" id="CHEBI:33019"/>
        <dbReference type="ChEBI" id="CHEBI:37568"/>
        <dbReference type="ChEBI" id="CHEBI:63528"/>
        <dbReference type="EC" id="3.6.1.9"/>
    </reaction>
</comment>
<comment type="caution">
    <text evidence="4">Lacks conserved residue(s) required for the propagation of feature annotation.</text>
</comment>
<dbReference type="EC" id="3.6.1.9" evidence="4"/>
<comment type="cofactor">
    <cofactor evidence="1 4">
        <name>a divalent metal cation</name>
        <dbReference type="ChEBI" id="CHEBI:60240"/>
    </cofactor>
</comment>
<comment type="caution">
    <text evidence="5">The sequence shown here is derived from an EMBL/GenBank/DDBJ whole genome shotgun (WGS) entry which is preliminary data.</text>
</comment>
<evidence type="ECO:0000256" key="3">
    <source>
        <dbReference type="ARBA" id="ARBA00023080"/>
    </source>
</evidence>
<comment type="function">
    <text evidence="4">Nucleoside triphosphate pyrophosphatase that hydrolyzes dTTP and UTP. May have a dual role in cell division arrest and in preventing the incorporation of modified nucleotides into cellular nucleic acids.</text>
</comment>
<feature type="site" description="Important for substrate specificity" evidence="4">
    <location>
        <position position="156"/>
    </location>
</feature>
<dbReference type="AlphaFoldDB" id="A0A2A5W8U1"/>
<dbReference type="GO" id="GO:0005737">
    <property type="term" value="C:cytoplasm"/>
    <property type="evidence" value="ECO:0007669"/>
    <property type="project" value="UniProtKB-SubCell"/>
</dbReference>
<dbReference type="SUPFAM" id="SSF52972">
    <property type="entry name" value="ITPase-like"/>
    <property type="match status" value="1"/>
</dbReference>
<keyword evidence="2 4" id="KW-0378">Hydrolase</keyword>
<dbReference type="GO" id="GO:0036221">
    <property type="term" value="F:UTP diphosphatase activity"/>
    <property type="evidence" value="ECO:0007669"/>
    <property type="project" value="RHEA"/>
</dbReference>
<proteinExistence type="inferred from homology"/>
<keyword evidence="3 4" id="KW-0546">Nucleotide metabolism</keyword>